<evidence type="ECO:0000313" key="8">
    <source>
        <dbReference type="Proteomes" id="UP000594454"/>
    </source>
</evidence>
<dbReference type="Proteomes" id="UP000594454">
    <property type="component" value="Chromosome 3"/>
</dbReference>
<comment type="catalytic activity">
    <reaction evidence="2">
        <text>2-oxoglutaramate + H2O = 2-oxoglutarate + NH4(+)</text>
        <dbReference type="Rhea" id="RHEA:32963"/>
        <dbReference type="ChEBI" id="CHEBI:15377"/>
        <dbReference type="ChEBI" id="CHEBI:16769"/>
        <dbReference type="ChEBI" id="CHEBI:16810"/>
        <dbReference type="ChEBI" id="CHEBI:28938"/>
        <dbReference type="EC" id="3.5.1.3"/>
    </reaction>
    <physiologicalReaction direction="left-to-right" evidence="2">
        <dbReference type="Rhea" id="RHEA:32964"/>
    </physiologicalReaction>
</comment>
<dbReference type="AlphaFoldDB" id="A0A7R8YSE2"/>
<evidence type="ECO:0000256" key="2">
    <source>
        <dbReference type="ARBA" id="ARBA00036637"/>
    </source>
</evidence>
<dbReference type="InParanoid" id="A0A7R8YSE2"/>
<organism evidence="7 8">
    <name type="scientific">Hermetia illucens</name>
    <name type="common">Black soldier fly</name>
    <dbReference type="NCBI Taxonomy" id="343691"/>
    <lineage>
        <taxon>Eukaryota</taxon>
        <taxon>Metazoa</taxon>
        <taxon>Ecdysozoa</taxon>
        <taxon>Arthropoda</taxon>
        <taxon>Hexapoda</taxon>
        <taxon>Insecta</taxon>
        <taxon>Pterygota</taxon>
        <taxon>Neoptera</taxon>
        <taxon>Endopterygota</taxon>
        <taxon>Diptera</taxon>
        <taxon>Brachycera</taxon>
        <taxon>Stratiomyomorpha</taxon>
        <taxon>Stratiomyidae</taxon>
        <taxon>Hermetiinae</taxon>
        <taxon>Hermetia</taxon>
    </lineage>
</organism>
<reference evidence="7 8" key="1">
    <citation type="submission" date="2020-11" db="EMBL/GenBank/DDBJ databases">
        <authorList>
            <person name="Wallbank WR R."/>
            <person name="Pardo Diaz C."/>
            <person name="Kozak K."/>
            <person name="Martin S."/>
            <person name="Jiggins C."/>
            <person name="Moest M."/>
            <person name="Warren A I."/>
            <person name="Generalovic N T."/>
            <person name="Byers J.R.P. K."/>
            <person name="Montejo-Kovacevich G."/>
            <person name="Yen C E."/>
        </authorList>
    </citation>
    <scope>NUCLEOTIDE SEQUENCE [LARGE SCALE GENOMIC DNA]</scope>
</reference>
<evidence type="ECO:0000256" key="4">
    <source>
        <dbReference type="ARBA" id="ARBA00041576"/>
    </source>
</evidence>
<feature type="domain" description="CN hydrolase" evidence="6">
    <location>
        <begin position="3"/>
        <end position="249"/>
    </location>
</feature>
<dbReference type="GO" id="GO:0006541">
    <property type="term" value="P:glutamine metabolic process"/>
    <property type="evidence" value="ECO:0007669"/>
    <property type="project" value="TreeGrafter"/>
</dbReference>
<dbReference type="PANTHER" id="PTHR23088">
    <property type="entry name" value="NITRILASE-RELATED"/>
    <property type="match status" value="1"/>
</dbReference>
<dbReference type="OrthoDB" id="10250282at2759"/>
<dbReference type="InterPro" id="IPR003010">
    <property type="entry name" value="C-N_Hydrolase"/>
</dbReference>
<dbReference type="InterPro" id="IPR045254">
    <property type="entry name" value="Nit1/2_C-N_Hydrolase"/>
</dbReference>
<dbReference type="CDD" id="cd07572">
    <property type="entry name" value="nit"/>
    <property type="match status" value="1"/>
</dbReference>
<dbReference type="PROSITE" id="PS50263">
    <property type="entry name" value="CN_HYDROLASE"/>
    <property type="match status" value="1"/>
</dbReference>
<dbReference type="GO" id="GO:0005739">
    <property type="term" value="C:mitochondrion"/>
    <property type="evidence" value="ECO:0007669"/>
    <property type="project" value="TreeGrafter"/>
</dbReference>
<gene>
    <name evidence="7" type="ORF">HERILL_LOCUS6616</name>
</gene>
<evidence type="ECO:0000256" key="3">
    <source>
        <dbReference type="ARBA" id="ARBA00039118"/>
    </source>
</evidence>
<keyword evidence="8" id="KW-1185">Reference proteome</keyword>
<dbReference type="GO" id="GO:0050152">
    <property type="term" value="F:omega-amidase activity"/>
    <property type="evidence" value="ECO:0007669"/>
    <property type="project" value="UniProtKB-EC"/>
</dbReference>
<dbReference type="Pfam" id="PF00795">
    <property type="entry name" value="CN_hydrolase"/>
    <property type="match status" value="1"/>
</dbReference>
<sequence length="277" mass="31304">MTTRIALIQHFVFDDKNDNLERVIGKVRQVVKESKPRIVALPECFNTPYDTKYFAGYSEPVPDGPTCGRLSALAKELNIYLVAGSIPEKDGNKVYNCSTIWSPAGKLIGKHRKIHLYDTAIEGDIVFTESNGFAPGSDFTIVDIDGHKVGIGICNDMRFDEFCRVYRNEGCEMLIWPFALVASQGQSHFETLLRCRALDLQLYVCGISAARDENSPCVQWGHSMVVNPWGKIVKEAGIGDEVVVTDIDWKVVQDCRRQVHLFEQRRTDLYACERKKH</sequence>
<keyword evidence="1" id="KW-0378">Hydrolase</keyword>
<name>A0A7R8YSE2_HERIL</name>
<proteinExistence type="predicted"/>
<dbReference type="EC" id="3.5.1.3" evidence="3"/>
<dbReference type="OMA" id="FYRVRYC"/>
<dbReference type="GO" id="GO:0006528">
    <property type="term" value="P:asparagine metabolic process"/>
    <property type="evidence" value="ECO:0007669"/>
    <property type="project" value="TreeGrafter"/>
</dbReference>
<protein>
    <recommendedName>
        <fullName evidence="3">omega-amidase</fullName>
        <ecNumber evidence="3">3.5.1.3</ecNumber>
    </recommendedName>
    <alternativeName>
        <fullName evidence="4">Nitrilase homolog 2</fullName>
    </alternativeName>
</protein>
<dbReference type="PANTHER" id="PTHR23088:SF30">
    <property type="entry name" value="OMEGA-AMIDASE NIT2"/>
    <property type="match status" value="1"/>
</dbReference>
<dbReference type="GO" id="GO:0006107">
    <property type="term" value="P:oxaloacetate metabolic process"/>
    <property type="evidence" value="ECO:0007669"/>
    <property type="project" value="TreeGrafter"/>
</dbReference>
<dbReference type="InterPro" id="IPR036526">
    <property type="entry name" value="C-N_Hydrolase_sf"/>
</dbReference>
<dbReference type="Gene3D" id="3.60.110.10">
    <property type="entry name" value="Carbon-nitrogen hydrolase"/>
    <property type="match status" value="1"/>
</dbReference>
<evidence type="ECO:0000313" key="7">
    <source>
        <dbReference type="EMBL" id="CAD7083673.1"/>
    </source>
</evidence>
<dbReference type="EMBL" id="LR899011">
    <property type="protein sequence ID" value="CAD7083673.1"/>
    <property type="molecule type" value="Genomic_DNA"/>
</dbReference>
<comment type="catalytic activity">
    <reaction evidence="5">
        <text>2-oxosuccinamate + H2O = oxaloacetate + NH4(+)</text>
        <dbReference type="Rhea" id="RHEA:59412"/>
        <dbReference type="ChEBI" id="CHEBI:15377"/>
        <dbReference type="ChEBI" id="CHEBI:16452"/>
        <dbReference type="ChEBI" id="CHEBI:28938"/>
        <dbReference type="ChEBI" id="CHEBI:57735"/>
        <dbReference type="EC" id="3.5.1.3"/>
    </reaction>
    <physiologicalReaction direction="left-to-right" evidence="5">
        <dbReference type="Rhea" id="RHEA:59413"/>
    </physiologicalReaction>
</comment>
<evidence type="ECO:0000259" key="6">
    <source>
        <dbReference type="PROSITE" id="PS50263"/>
    </source>
</evidence>
<evidence type="ECO:0000256" key="1">
    <source>
        <dbReference type="ARBA" id="ARBA00022801"/>
    </source>
</evidence>
<accession>A0A7R8YSE2</accession>
<evidence type="ECO:0000256" key="5">
    <source>
        <dbReference type="ARBA" id="ARBA00048745"/>
    </source>
</evidence>
<dbReference type="SUPFAM" id="SSF56317">
    <property type="entry name" value="Carbon-nitrogen hydrolase"/>
    <property type="match status" value="1"/>
</dbReference>